<accession>A0ABP7U589</accession>
<comment type="caution">
    <text evidence="2">The sequence shown here is derived from an EMBL/GenBank/DDBJ whole genome shotgun (WGS) entry which is preliminary data.</text>
</comment>
<keyword evidence="1" id="KW-0812">Transmembrane</keyword>
<dbReference type="EMBL" id="BAABAL010000027">
    <property type="protein sequence ID" value="GAA4036336.1"/>
    <property type="molecule type" value="Genomic_DNA"/>
</dbReference>
<feature type="transmembrane region" description="Helical" evidence="1">
    <location>
        <begin position="43"/>
        <end position="61"/>
    </location>
</feature>
<gene>
    <name evidence="2" type="ORF">GCM10022247_72590</name>
</gene>
<keyword evidence="1" id="KW-0472">Membrane</keyword>
<keyword evidence="3" id="KW-1185">Reference proteome</keyword>
<evidence type="ECO:0000313" key="3">
    <source>
        <dbReference type="Proteomes" id="UP001501747"/>
    </source>
</evidence>
<name>A0ABP7U589_9PSEU</name>
<organism evidence="2 3">
    <name type="scientific">Allokutzneria multivorans</name>
    <dbReference type="NCBI Taxonomy" id="1142134"/>
    <lineage>
        <taxon>Bacteria</taxon>
        <taxon>Bacillati</taxon>
        <taxon>Actinomycetota</taxon>
        <taxon>Actinomycetes</taxon>
        <taxon>Pseudonocardiales</taxon>
        <taxon>Pseudonocardiaceae</taxon>
        <taxon>Allokutzneria</taxon>
    </lineage>
</organism>
<evidence type="ECO:0008006" key="4">
    <source>
        <dbReference type="Google" id="ProtNLM"/>
    </source>
</evidence>
<protein>
    <recommendedName>
        <fullName evidence="4">DUF4235 domain-containing protein</fullName>
    </recommendedName>
</protein>
<dbReference type="Pfam" id="PF14019">
    <property type="entry name" value="DUF4235"/>
    <property type="match status" value="1"/>
</dbReference>
<evidence type="ECO:0000313" key="2">
    <source>
        <dbReference type="EMBL" id="GAA4036336.1"/>
    </source>
</evidence>
<dbReference type="InterPro" id="IPR025329">
    <property type="entry name" value="DUF4235"/>
</dbReference>
<reference evidence="3" key="1">
    <citation type="journal article" date="2019" name="Int. J. Syst. Evol. Microbiol.">
        <title>The Global Catalogue of Microorganisms (GCM) 10K type strain sequencing project: providing services to taxonomists for standard genome sequencing and annotation.</title>
        <authorList>
            <consortium name="The Broad Institute Genomics Platform"/>
            <consortium name="The Broad Institute Genome Sequencing Center for Infectious Disease"/>
            <person name="Wu L."/>
            <person name="Ma J."/>
        </authorList>
    </citation>
    <scope>NUCLEOTIDE SEQUENCE [LARGE SCALE GENOMIC DNA]</scope>
    <source>
        <strain evidence="3">JCM 17342</strain>
    </source>
</reference>
<keyword evidence="1" id="KW-1133">Transmembrane helix</keyword>
<proteinExistence type="predicted"/>
<evidence type="ECO:0000256" key="1">
    <source>
        <dbReference type="SAM" id="Phobius"/>
    </source>
</evidence>
<sequence length="119" mass="12470">MHYGRARRLVQPSRFGLSLGGQNPIHAKVVQPVMKLLFTPARMLAGILGGVAASAASGQIWKLVSGTKEAPDATDRDHGWGTVIAAAALQGAVFAVVKAAIDRGSAVAYHRATGEWPDK</sequence>
<dbReference type="Proteomes" id="UP001501747">
    <property type="component" value="Unassembled WGS sequence"/>
</dbReference>
<feature type="transmembrane region" description="Helical" evidence="1">
    <location>
        <begin position="81"/>
        <end position="101"/>
    </location>
</feature>